<dbReference type="Pfam" id="PF01258">
    <property type="entry name" value="zf-dskA_traR"/>
    <property type="match status" value="1"/>
</dbReference>
<organism evidence="7 8">
    <name type="scientific">Candidatus Taylorbacteria bacterium RIFCSPLOWO2_02_FULL_46_40</name>
    <dbReference type="NCBI Taxonomy" id="1802329"/>
    <lineage>
        <taxon>Bacteria</taxon>
        <taxon>Candidatus Tayloriibacteriota</taxon>
    </lineage>
</organism>
<dbReference type="EMBL" id="MHSH01000018">
    <property type="protein sequence ID" value="OHA41802.1"/>
    <property type="molecule type" value="Genomic_DNA"/>
</dbReference>
<dbReference type="Proteomes" id="UP000176429">
    <property type="component" value="Unassembled WGS sequence"/>
</dbReference>
<keyword evidence="1" id="KW-0479">Metal-binding</keyword>
<feature type="region of interest" description="Disordered" evidence="5">
    <location>
        <begin position="24"/>
        <end position="59"/>
    </location>
</feature>
<proteinExistence type="predicted"/>
<accession>A0A1G2P2F2</accession>
<evidence type="ECO:0000256" key="5">
    <source>
        <dbReference type="SAM" id="MobiDB-lite"/>
    </source>
</evidence>
<protein>
    <recommendedName>
        <fullName evidence="6">Zinc finger DksA/TraR C4-type domain-containing protein</fullName>
    </recommendedName>
</protein>
<comment type="caution">
    <text evidence="7">The sequence shown here is derived from an EMBL/GenBank/DDBJ whole genome shotgun (WGS) entry which is preliminary data.</text>
</comment>
<reference evidence="7 8" key="1">
    <citation type="journal article" date="2016" name="Nat. Commun.">
        <title>Thousands of microbial genomes shed light on interconnected biogeochemical processes in an aquifer system.</title>
        <authorList>
            <person name="Anantharaman K."/>
            <person name="Brown C.T."/>
            <person name="Hug L.A."/>
            <person name="Sharon I."/>
            <person name="Castelle C.J."/>
            <person name="Probst A.J."/>
            <person name="Thomas B.C."/>
            <person name="Singh A."/>
            <person name="Wilkins M.J."/>
            <person name="Karaoz U."/>
            <person name="Brodie E.L."/>
            <person name="Williams K.H."/>
            <person name="Hubbard S.S."/>
            <person name="Banfield J.F."/>
        </authorList>
    </citation>
    <scope>NUCLEOTIDE SEQUENCE [LARGE SCALE GENOMIC DNA]</scope>
</reference>
<name>A0A1G2P2F2_9BACT</name>
<evidence type="ECO:0000256" key="1">
    <source>
        <dbReference type="ARBA" id="ARBA00022723"/>
    </source>
</evidence>
<evidence type="ECO:0000256" key="2">
    <source>
        <dbReference type="ARBA" id="ARBA00022771"/>
    </source>
</evidence>
<dbReference type="PROSITE" id="PS51128">
    <property type="entry name" value="ZF_DKSA_2"/>
    <property type="match status" value="1"/>
</dbReference>
<feature type="zinc finger region" description="dksA C4-type" evidence="4">
    <location>
        <begin position="94"/>
        <end position="118"/>
    </location>
</feature>
<keyword evidence="2" id="KW-0863">Zinc-finger</keyword>
<dbReference type="PANTHER" id="PTHR33823:SF4">
    <property type="entry name" value="GENERAL STRESS PROTEIN 16O"/>
    <property type="match status" value="1"/>
</dbReference>
<dbReference type="Gene3D" id="1.20.120.910">
    <property type="entry name" value="DksA, coiled-coil domain"/>
    <property type="match status" value="1"/>
</dbReference>
<sequence>MAQNIELKQKLEEELETLKKELATVGRINPENPKDWEPTAGVEAEHEHEPDPNDKADELEEYETNTAILKELEIRFNEVKDALKRIEEGNYGVCSICGKAIESARLEANPAATTCVEHTARAK</sequence>
<feature type="compositionally biased region" description="Basic and acidic residues" evidence="5">
    <location>
        <begin position="32"/>
        <end position="56"/>
    </location>
</feature>
<evidence type="ECO:0000313" key="8">
    <source>
        <dbReference type="Proteomes" id="UP000176429"/>
    </source>
</evidence>
<dbReference type="SUPFAM" id="SSF109635">
    <property type="entry name" value="DnaK suppressor protein DksA, alpha-hairpin domain"/>
    <property type="match status" value="1"/>
</dbReference>
<evidence type="ECO:0000256" key="3">
    <source>
        <dbReference type="ARBA" id="ARBA00022833"/>
    </source>
</evidence>
<keyword evidence="3" id="KW-0862">Zinc</keyword>
<gene>
    <name evidence="7" type="ORF">A3H68_00370</name>
</gene>
<dbReference type="AlphaFoldDB" id="A0A1G2P2F2"/>
<dbReference type="InterPro" id="IPR037187">
    <property type="entry name" value="DnaK_N"/>
</dbReference>
<dbReference type="GO" id="GO:0008270">
    <property type="term" value="F:zinc ion binding"/>
    <property type="evidence" value="ECO:0007669"/>
    <property type="project" value="UniProtKB-KW"/>
</dbReference>
<evidence type="ECO:0000256" key="4">
    <source>
        <dbReference type="PROSITE-ProRule" id="PRU00510"/>
    </source>
</evidence>
<feature type="domain" description="Zinc finger DksA/TraR C4-type" evidence="6">
    <location>
        <begin position="89"/>
        <end position="117"/>
    </location>
</feature>
<dbReference type="InterPro" id="IPR000962">
    <property type="entry name" value="Znf_DskA_TraR"/>
</dbReference>
<evidence type="ECO:0000313" key="7">
    <source>
        <dbReference type="EMBL" id="OHA41802.1"/>
    </source>
</evidence>
<dbReference type="PANTHER" id="PTHR33823">
    <property type="entry name" value="RNA POLYMERASE-BINDING TRANSCRIPTION FACTOR DKSA-RELATED"/>
    <property type="match status" value="1"/>
</dbReference>
<dbReference type="SUPFAM" id="SSF57716">
    <property type="entry name" value="Glucocorticoid receptor-like (DNA-binding domain)"/>
    <property type="match status" value="1"/>
</dbReference>
<evidence type="ECO:0000259" key="6">
    <source>
        <dbReference type="Pfam" id="PF01258"/>
    </source>
</evidence>